<sequence length="232" mass="27491">MGNNPTKKQLEKLCKPTGLYPNIKWDPHIVKKLVTKSLISPLYPPQTEKKDINHEECPICFYLYPTINYTSCCNHKICSECFLQITPSKPTAENLCPFCQKPFFQVGFLGNRSREEIEQEDQEIKHNNELSLESQKKEQEEFNKHREDIWKKIKKDEQEIKQFEATITNLNNVTKLPNNDQDQINIFKQTENEQYQPFEDITEFQDINFDQNQDQNQTQDLPEIIELVSYQK</sequence>
<organism evidence="3 4">
    <name type="scientific">Anaeramoeba ignava</name>
    <name type="common">Anaerobic marine amoeba</name>
    <dbReference type="NCBI Taxonomy" id="1746090"/>
    <lineage>
        <taxon>Eukaryota</taxon>
        <taxon>Metamonada</taxon>
        <taxon>Anaeramoebidae</taxon>
        <taxon>Anaeramoeba</taxon>
    </lineage>
</organism>
<dbReference type="InterPro" id="IPR013083">
    <property type="entry name" value="Znf_RING/FYVE/PHD"/>
</dbReference>
<dbReference type="EMBL" id="JAPDFW010000076">
    <property type="protein sequence ID" value="KAJ5073254.1"/>
    <property type="molecule type" value="Genomic_DNA"/>
</dbReference>
<evidence type="ECO:0000313" key="4">
    <source>
        <dbReference type="Proteomes" id="UP001149090"/>
    </source>
</evidence>
<dbReference type="OrthoDB" id="21471at2759"/>
<protein>
    <submittedName>
        <fullName evidence="3">Protein sip5</fullName>
    </submittedName>
</protein>
<dbReference type="Proteomes" id="UP001149090">
    <property type="component" value="Unassembled WGS sequence"/>
</dbReference>
<dbReference type="Gene3D" id="3.30.40.10">
    <property type="entry name" value="Zinc/RING finger domain, C3HC4 (zinc finger)"/>
    <property type="match status" value="1"/>
</dbReference>
<dbReference type="GO" id="GO:0008270">
    <property type="term" value="F:zinc ion binding"/>
    <property type="evidence" value="ECO:0007669"/>
    <property type="project" value="UniProtKB-KW"/>
</dbReference>
<reference evidence="3" key="1">
    <citation type="submission" date="2022-10" db="EMBL/GenBank/DDBJ databases">
        <title>Novel sulphate-reducing endosymbionts in the free-living metamonad Anaeramoeba.</title>
        <authorList>
            <person name="Jerlstrom-Hultqvist J."/>
            <person name="Cepicka I."/>
            <person name="Gallot-Lavallee L."/>
            <person name="Salas-Leiva D."/>
            <person name="Curtis B.A."/>
            <person name="Zahonova K."/>
            <person name="Pipaliya S."/>
            <person name="Dacks J."/>
            <person name="Roger A.J."/>
        </authorList>
    </citation>
    <scope>NUCLEOTIDE SEQUENCE</scope>
    <source>
        <strain evidence="3">BMAN</strain>
    </source>
</reference>
<dbReference type="PANTHER" id="PTHR31315">
    <property type="entry name" value="PROTEIN SIP5"/>
    <property type="match status" value="1"/>
</dbReference>
<dbReference type="SUPFAM" id="SSF57850">
    <property type="entry name" value="RING/U-box"/>
    <property type="match status" value="1"/>
</dbReference>
<proteinExistence type="predicted"/>
<accession>A0A9Q0RAN3</accession>
<evidence type="ECO:0000259" key="2">
    <source>
        <dbReference type="PROSITE" id="PS50089"/>
    </source>
</evidence>
<keyword evidence="4" id="KW-1185">Reference proteome</keyword>
<dbReference type="InterPro" id="IPR039301">
    <property type="entry name" value="Sip5/DA2"/>
</dbReference>
<gene>
    <name evidence="3" type="ORF">M0811_08936</name>
</gene>
<feature type="domain" description="RING-type" evidence="2">
    <location>
        <begin position="57"/>
        <end position="100"/>
    </location>
</feature>
<dbReference type="PROSITE" id="PS50089">
    <property type="entry name" value="ZF_RING_2"/>
    <property type="match status" value="1"/>
</dbReference>
<dbReference type="AlphaFoldDB" id="A0A9Q0RAN3"/>
<comment type="caution">
    <text evidence="3">The sequence shown here is derived from an EMBL/GenBank/DDBJ whole genome shotgun (WGS) entry which is preliminary data.</text>
</comment>
<keyword evidence="1" id="KW-0862">Zinc</keyword>
<dbReference type="InterPro" id="IPR001841">
    <property type="entry name" value="Znf_RING"/>
</dbReference>
<keyword evidence="1" id="KW-0863">Zinc-finger</keyword>
<name>A0A9Q0RAN3_ANAIG</name>
<evidence type="ECO:0000256" key="1">
    <source>
        <dbReference type="PROSITE-ProRule" id="PRU00175"/>
    </source>
</evidence>
<keyword evidence="1" id="KW-0479">Metal-binding</keyword>
<evidence type="ECO:0000313" key="3">
    <source>
        <dbReference type="EMBL" id="KAJ5073254.1"/>
    </source>
</evidence>
<dbReference type="GO" id="GO:0005737">
    <property type="term" value="C:cytoplasm"/>
    <property type="evidence" value="ECO:0007669"/>
    <property type="project" value="TreeGrafter"/>
</dbReference>
<dbReference type="PANTHER" id="PTHR31315:SF1">
    <property type="entry name" value="PROTEIN SIP5"/>
    <property type="match status" value="1"/>
</dbReference>